<proteinExistence type="predicted"/>
<dbReference type="Proteomes" id="UP001597218">
    <property type="component" value="Unassembled WGS sequence"/>
</dbReference>
<evidence type="ECO:0000313" key="3">
    <source>
        <dbReference type="Proteomes" id="UP001597218"/>
    </source>
</evidence>
<gene>
    <name evidence="2" type="ORF">ACFSFY_14275</name>
</gene>
<feature type="signal peptide" evidence="1">
    <location>
        <begin position="1"/>
        <end position="22"/>
    </location>
</feature>
<comment type="caution">
    <text evidence="2">The sequence shown here is derived from an EMBL/GenBank/DDBJ whole genome shotgun (WGS) entry which is preliminary data.</text>
</comment>
<organism evidence="2 3">
    <name type="scientific">Sporosarcina siberiensis</name>
    <dbReference type="NCBI Taxonomy" id="1365606"/>
    <lineage>
        <taxon>Bacteria</taxon>
        <taxon>Bacillati</taxon>
        <taxon>Bacillota</taxon>
        <taxon>Bacilli</taxon>
        <taxon>Bacillales</taxon>
        <taxon>Caryophanaceae</taxon>
        <taxon>Sporosarcina</taxon>
    </lineage>
</organism>
<evidence type="ECO:0000256" key="1">
    <source>
        <dbReference type="SAM" id="SignalP"/>
    </source>
</evidence>
<dbReference type="RefSeq" id="WP_381539156.1">
    <property type="nucleotide sequence ID" value="NZ_JBHUGI010000034.1"/>
</dbReference>
<sequence>MKKVLGIILLFSFLISAGTIYASGNSGQNLSDWYKKAFQTESEKLGATSATGMVLVFKEVNLLVEETKKSIEDALTSFRDIKVKEAESGIEKYRAETISSLNATVTELENVNFDDYVDKLNINAQIDKDFEQMIEDVFSD</sequence>
<name>A0ABW4SJN3_9BACL</name>
<feature type="chain" id="PRO_5046912475" evidence="1">
    <location>
        <begin position="23"/>
        <end position="140"/>
    </location>
</feature>
<keyword evidence="3" id="KW-1185">Reference proteome</keyword>
<keyword evidence="1" id="KW-0732">Signal</keyword>
<reference evidence="3" key="1">
    <citation type="journal article" date="2019" name="Int. J. Syst. Evol. Microbiol.">
        <title>The Global Catalogue of Microorganisms (GCM) 10K type strain sequencing project: providing services to taxonomists for standard genome sequencing and annotation.</title>
        <authorList>
            <consortium name="The Broad Institute Genomics Platform"/>
            <consortium name="The Broad Institute Genome Sequencing Center for Infectious Disease"/>
            <person name="Wu L."/>
            <person name="Ma J."/>
        </authorList>
    </citation>
    <scope>NUCLEOTIDE SEQUENCE [LARGE SCALE GENOMIC DNA]</scope>
    <source>
        <strain evidence="3">CGMCC 4.7177</strain>
    </source>
</reference>
<evidence type="ECO:0000313" key="2">
    <source>
        <dbReference type="EMBL" id="MFD1929205.1"/>
    </source>
</evidence>
<dbReference type="EMBL" id="JBHUGI010000034">
    <property type="protein sequence ID" value="MFD1929205.1"/>
    <property type="molecule type" value="Genomic_DNA"/>
</dbReference>
<protein>
    <submittedName>
        <fullName evidence="2">Uncharacterized protein</fullName>
    </submittedName>
</protein>
<accession>A0ABW4SJN3</accession>